<dbReference type="Proteomes" id="UP000231292">
    <property type="component" value="Unassembled WGS sequence"/>
</dbReference>
<dbReference type="GO" id="GO:0019323">
    <property type="term" value="P:pentose catabolic process"/>
    <property type="evidence" value="ECO:0007669"/>
    <property type="project" value="TreeGrafter"/>
</dbReference>
<accession>A0A2G9YKE9</accession>
<organism evidence="4 5">
    <name type="scientific">Candidatus Sherwoodlollariibacterium unditelluris</name>
    <dbReference type="NCBI Taxonomy" id="1974757"/>
    <lineage>
        <taxon>Bacteria</taxon>
        <taxon>Pseudomonadati</taxon>
        <taxon>Candidatus Omnitrophota</taxon>
        <taxon>Candidatus Sherwoodlollariibacterium</taxon>
    </lineage>
</organism>
<comment type="caution">
    <text evidence="4">The sequence shown here is derived from an EMBL/GenBank/DDBJ whole genome shotgun (WGS) entry which is preliminary data.</text>
</comment>
<dbReference type="Gene3D" id="3.40.225.10">
    <property type="entry name" value="Class II aldolase/adducin N-terminal domain"/>
    <property type="match status" value="1"/>
</dbReference>
<dbReference type="GO" id="GO:0005829">
    <property type="term" value="C:cytosol"/>
    <property type="evidence" value="ECO:0007669"/>
    <property type="project" value="TreeGrafter"/>
</dbReference>
<keyword evidence="2" id="KW-0456">Lyase</keyword>
<dbReference type="Gene3D" id="3.30.1050.10">
    <property type="entry name" value="SCP2 sterol-binding domain"/>
    <property type="match status" value="1"/>
</dbReference>
<dbReference type="Pfam" id="PF02036">
    <property type="entry name" value="SCP2"/>
    <property type="match status" value="1"/>
</dbReference>
<gene>
    <name evidence="4" type="ORF">COX41_01545</name>
</gene>
<dbReference type="InterPro" id="IPR001303">
    <property type="entry name" value="Aldolase_II/adducin_N"/>
</dbReference>
<feature type="domain" description="Class II aldolase/adducin N-terminal" evidence="3">
    <location>
        <begin position="11"/>
        <end position="185"/>
    </location>
</feature>
<dbReference type="GO" id="GO:0016832">
    <property type="term" value="F:aldehyde-lyase activity"/>
    <property type="evidence" value="ECO:0007669"/>
    <property type="project" value="TreeGrafter"/>
</dbReference>
<evidence type="ECO:0000313" key="4">
    <source>
        <dbReference type="EMBL" id="PIP19706.1"/>
    </source>
</evidence>
<dbReference type="SUPFAM" id="SSF55718">
    <property type="entry name" value="SCP-like"/>
    <property type="match status" value="1"/>
</dbReference>
<dbReference type="InterPro" id="IPR050197">
    <property type="entry name" value="Aldolase_class_II_sugar_metab"/>
</dbReference>
<dbReference type="AlphaFoldDB" id="A0A2G9YKE9"/>
<evidence type="ECO:0000259" key="3">
    <source>
        <dbReference type="SMART" id="SM01007"/>
    </source>
</evidence>
<reference evidence="4 5" key="1">
    <citation type="submission" date="2017-09" db="EMBL/GenBank/DDBJ databases">
        <title>Depth-based differentiation of microbial function through sediment-hosted aquifers and enrichment of novel symbionts in the deep terrestrial subsurface.</title>
        <authorList>
            <person name="Probst A.J."/>
            <person name="Ladd B."/>
            <person name="Jarett J.K."/>
            <person name="Geller-Mcgrath D.E."/>
            <person name="Sieber C.M."/>
            <person name="Emerson J.B."/>
            <person name="Anantharaman K."/>
            <person name="Thomas B.C."/>
            <person name="Malmstrom R."/>
            <person name="Stieglmeier M."/>
            <person name="Klingl A."/>
            <person name="Woyke T."/>
            <person name="Ryan C.M."/>
            <person name="Banfield J.F."/>
        </authorList>
    </citation>
    <scope>NUCLEOTIDE SEQUENCE [LARGE SCALE GENOMIC DNA]</scope>
    <source>
        <strain evidence="4">CG23_combo_of_CG06-09_8_20_14_all_41_10</strain>
    </source>
</reference>
<dbReference type="InterPro" id="IPR036409">
    <property type="entry name" value="Aldolase_II/adducin_N_sf"/>
</dbReference>
<proteinExistence type="predicted"/>
<sequence>MIFSKERALKNEIIKVGLRLYQTGLAVAKSGNISACLNDNKHILITASGTSLGSLKHKDIVKVDLDSGKAFGDVKPSSELLLHVLVYKNFKAKTVIHCHPPLINGYFAVSSDLRALTFETKFYLGNVPVVEQDTPTVTKPELVISALKTNNLVVLENHGTIAIADKFSDALSLTEALEEAVRTAAVARIFKKEVLDDLDKAIKSDLTGNLSLPMFSREHIQAIVDLVNKDELIAQKGKELDLTVKLAIKLDGSDKCYKFNFEKGKIARLDFDSDAPFVISAPAEVWEQVFLGKLDSFVAVTQGKMKLSGQLGLLSKWYVPFTRLFALFREVKIK</sequence>
<dbReference type="PANTHER" id="PTHR22789">
    <property type="entry name" value="FUCULOSE PHOSPHATE ALDOLASE"/>
    <property type="match status" value="1"/>
</dbReference>
<protein>
    <recommendedName>
        <fullName evidence="3">Class II aldolase/adducin N-terminal domain-containing protein</fullName>
    </recommendedName>
</protein>
<evidence type="ECO:0000256" key="2">
    <source>
        <dbReference type="ARBA" id="ARBA00023239"/>
    </source>
</evidence>
<dbReference type="PANTHER" id="PTHR22789:SF0">
    <property type="entry name" value="3-OXO-TETRONATE 4-PHOSPHATE DECARBOXYLASE-RELATED"/>
    <property type="match status" value="1"/>
</dbReference>
<dbReference type="SUPFAM" id="SSF53639">
    <property type="entry name" value="AraD/HMP-PK domain-like"/>
    <property type="match status" value="1"/>
</dbReference>
<dbReference type="Pfam" id="PF00596">
    <property type="entry name" value="Aldolase_II"/>
    <property type="match status" value="1"/>
</dbReference>
<evidence type="ECO:0000256" key="1">
    <source>
        <dbReference type="ARBA" id="ARBA00022723"/>
    </source>
</evidence>
<dbReference type="InterPro" id="IPR003033">
    <property type="entry name" value="SCP2_sterol-bd_dom"/>
</dbReference>
<dbReference type="InterPro" id="IPR036527">
    <property type="entry name" value="SCP2_sterol-bd_dom_sf"/>
</dbReference>
<keyword evidence="1" id="KW-0479">Metal-binding</keyword>
<dbReference type="SMART" id="SM01007">
    <property type="entry name" value="Aldolase_II"/>
    <property type="match status" value="1"/>
</dbReference>
<evidence type="ECO:0000313" key="5">
    <source>
        <dbReference type="Proteomes" id="UP000231292"/>
    </source>
</evidence>
<name>A0A2G9YKE9_9BACT</name>
<dbReference type="EMBL" id="PCRK01000026">
    <property type="protein sequence ID" value="PIP19706.1"/>
    <property type="molecule type" value="Genomic_DNA"/>
</dbReference>
<dbReference type="GO" id="GO:0046872">
    <property type="term" value="F:metal ion binding"/>
    <property type="evidence" value="ECO:0007669"/>
    <property type="project" value="UniProtKB-KW"/>
</dbReference>